<evidence type="ECO:0000256" key="4">
    <source>
        <dbReference type="ARBA" id="ARBA00022827"/>
    </source>
</evidence>
<accession>G8Y9L3</accession>
<dbReference type="AlphaFoldDB" id="G8Y9L3"/>
<reference evidence="8" key="1">
    <citation type="submission" date="2011-10" db="EMBL/GenBank/DDBJ databases">
        <authorList>
            <person name="Genoscope - CEA"/>
        </authorList>
    </citation>
    <scope>NUCLEOTIDE SEQUENCE</scope>
</reference>
<gene>
    <name evidence="8" type="primary">Piso0_004730</name>
    <name evidence="8" type="ORF">GNLVRS01_PISO0K23308g</name>
    <name evidence="9" type="ORF">GNLVRS01_PISO0L23309g</name>
</gene>
<evidence type="ECO:0000313" key="9">
    <source>
        <dbReference type="EMBL" id="CCE85158.1"/>
    </source>
</evidence>
<dbReference type="GO" id="GO:0003884">
    <property type="term" value="F:D-amino-acid oxidase activity"/>
    <property type="evidence" value="ECO:0007669"/>
    <property type="project" value="InterPro"/>
</dbReference>
<proteinExistence type="inferred from homology"/>
<name>G8Y9L3_PICSO</name>
<dbReference type="InParanoid" id="G8Y9L3"/>
<sequence>MEGKFRLFQNNTIVILGAGIIGCTTARLLLEKGFKVTLVAKHVPGDDDIWYASNWAGAIWHAGDSKNDKHRYMRAVSFRRFMNDYQSDKECGVCLVNVKEYFEKAPESMADLLGRKINPNFRSMSRDQFEKSGFEYGCQYDTLVIEPPRYLRFMKKKIEELGGLFIKKEIFSVDEIYDMFPDSTVFVNASGIGPKYIKGLEDSKCYPNRGQNVLVITDTSTAFLRSGEEYTYIIPRPLQGVVVCGGVNQGDVDSSNIDMSIAKDEIRRAHKLAPEAISESPDVAGYVVGIRPAREGGFRLEKEAFEDDKFILHAYGFNGSGYALSYGAAHYISIMVEELERRFCVS</sequence>
<keyword evidence="6" id="KW-0812">Transmembrane</keyword>
<dbReference type="EMBL" id="FO082049">
    <property type="protein sequence ID" value="CCE84127.1"/>
    <property type="molecule type" value="Genomic_DNA"/>
</dbReference>
<keyword evidence="3" id="KW-0285">Flavoprotein</keyword>
<dbReference type="PANTHER" id="PTHR11530:SF29">
    <property type="entry name" value="FAD DEPENDENT OXIDOREDUCTASE SUPERFAMILY (AFU_ORTHOLOGUE AFUA_6G10230)"/>
    <property type="match status" value="1"/>
</dbReference>
<dbReference type="Proteomes" id="UP000005222">
    <property type="component" value="Chromosome L"/>
</dbReference>
<dbReference type="SUPFAM" id="SSF54373">
    <property type="entry name" value="FAD-linked reductases, C-terminal domain"/>
    <property type="match status" value="1"/>
</dbReference>
<evidence type="ECO:0000256" key="1">
    <source>
        <dbReference type="ARBA" id="ARBA00001974"/>
    </source>
</evidence>
<dbReference type="GO" id="GO:0071949">
    <property type="term" value="F:FAD binding"/>
    <property type="evidence" value="ECO:0007669"/>
    <property type="project" value="InterPro"/>
</dbReference>
<dbReference type="PANTHER" id="PTHR11530">
    <property type="entry name" value="D-AMINO ACID OXIDASE"/>
    <property type="match status" value="1"/>
</dbReference>
<dbReference type="STRING" id="559304.G8Y9L3"/>
<keyword evidence="10" id="KW-1185">Reference proteome</keyword>
<evidence type="ECO:0000259" key="7">
    <source>
        <dbReference type="Pfam" id="PF01266"/>
    </source>
</evidence>
<dbReference type="Proteomes" id="UP000005222">
    <property type="component" value="Chromosome K"/>
</dbReference>
<dbReference type="HOGENOM" id="CLU_034311_2_0_1"/>
<comment type="similarity">
    <text evidence="2">Belongs to the DAMOX/DASOX family.</text>
</comment>
<dbReference type="InterPro" id="IPR023209">
    <property type="entry name" value="DAO"/>
</dbReference>
<dbReference type="PIRSF" id="PIRSF000189">
    <property type="entry name" value="D-aa_oxidase"/>
    <property type="match status" value="1"/>
</dbReference>
<evidence type="ECO:0000256" key="5">
    <source>
        <dbReference type="ARBA" id="ARBA00023002"/>
    </source>
</evidence>
<evidence type="ECO:0000256" key="3">
    <source>
        <dbReference type="ARBA" id="ARBA00022630"/>
    </source>
</evidence>
<dbReference type="SUPFAM" id="SSF51971">
    <property type="entry name" value="Nucleotide-binding domain"/>
    <property type="match status" value="1"/>
</dbReference>
<dbReference type="InterPro" id="IPR006076">
    <property type="entry name" value="FAD-dep_OxRdtase"/>
</dbReference>
<evidence type="ECO:0000313" key="8">
    <source>
        <dbReference type="EMBL" id="CCE84127.1"/>
    </source>
</evidence>
<evidence type="ECO:0000256" key="2">
    <source>
        <dbReference type="ARBA" id="ARBA00006730"/>
    </source>
</evidence>
<dbReference type="PROSITE" id="PS51257">
    <property type="entry name" value="PROKAR_LIPOPROTEIN"/>
    <property type="match status" value="1"/>
</dbReference>
<keyword evidence="6" id="KW-1133">Transmembrane helix</keyword>
<dbReference type="GO" id="GO:0019478">
    <property type="term" value="P:D-amino acid catabolic process"/>
    <property type="evidence" value="ECO:0007669"/>
    <property type="project" value="TreeGrafter"/>
</dbReference>
<evidence type="ECO:0000256" key="6">
    <source>
        <dbReference type="SAM" id="Phobius"/>
    </source>
</evidence>
<dbReference type="GO" id="GO:0005737">
    <property type="term" value="C:cytoplasm"/>
    <property type="evidence" value="ECO:0007669"/>
    <property type="project" value="TreeGrafter"/>
</dbReference>
<feature type="transmembrane region" description="Helical" evidence="6">
    <location>
        <begin position="12"/>
        <end position="30"/>
    </location>
</feature>
<dbReference type="Gene3D" id="3.40.50.720">
    <property type="entry name" value="NAD(P)-binding Rossmann-like Domain"/>
    <property type="match status" value="1"/>
</dbReference>
<feature type="domain" description="FAD dependent oxidoreductase" evidence="7">
    <location>
        <begin position="13"/>
        <end position="332"/>
    </location>
</feature>
<reference evidence="10" key="2">
    <citation type="journal article" date="2012" name="G3 (Bethesda)">
        <title>Pichia sorbitophila, an interspecies yeast hybrid reveals early steps of genome resolution following polyploidization.</title>
        <authorList>
            <person name="Leh Louis V."/>
            <person name="Despons L."/>
            <person name="Friedrich A."/>
            <person name="Martin T."/>
            <person name="Durrens P."/>
            <person name="Casaregola S."/>
            <person name="Neuveglise C."/>
            <person name="Fairhead C."/>
            <person name="Marck C."/>
            <person name="Cruz J.A."/>
            <person name="Straub M.L."/>
            <person name="Kugler V."/>
            <person name="Sacerdot C."/>
            <person name="Uzunov Z."/>
            <person name="Thierry A."/>
            <person name="Weiss S."/>
            <person name="Bleykasten C."/>
            <person name="De Montigny J."/>
            <person name="Jacques N."/>
            <person name="Jung P."/>
            <person name="Lemaire M."/>
            <person name="Mallet S."/>
            <person name="Morel G."/>
            <person name="Richard G.F."/>
            <person name="Sarkar A."/>
            <person name="Savel G."/>
            <person name="Schacherer J."/>
            <person name="Seret M.L."/>
            <person name="Talla E."/>
            <person name="Samson G."/>
            <person name="Jubin C."/>
            <person name="Poulain J."/>
            <person name="Vacherie B."/>
            <person name="Barbe V."/>
            <person name="Pelletier E."/>
            <person name="Sherman D.J."/>
            <person name="Westhof E."/>
            <person name="Weissenbach J."/>
            <person name="Baret P.V."/>
            <person name="Wincker P."/>
            <person name="Gaillardin C."/>
            <person name="Dujon B."/>
            <person name="Souciet J.L."/>
        </authorList>
    </citation>
    <scope>NUCLEOTIDE SEQUENCE [LARGE SCALE GENOMIC DNA]</scope>
    <source>
        <strain evidence="10">ATCC MYA-4447 / BCRC 22081 / CBS 7064 / NBRC 10061 / NRRL Y-12695</strain>
    </source>
</reference>
<dbReference type="OMA" id="GENNIMY"/>
<evidence type="ECO:0000313" key="10">
    <source>
        <dbReference type="Proteomes" id="UP000005222"/>
    </source>
</evidence>
<dbReference type="Pfam" id="PF01266">
    <property type="entry name" value="DAO"/>
    <property type="match status" value="1"/>
</dbReference>
<keyword evidence="4" id="KW-0274">FAD</keyword>
<dbReference type="Gene3D" id="3.30.9.10">
    <property type="entry name" value="D-Amino Acid Oxidase, subunit A, domain 2"/>
    <property type="match status" value="1"/>
</dbReference>
<dbReference type="EMBL" id="FO082048">
    <property type="protein sequence ID" value="CCE85158.1"/>
    <property type="molecule type" value="Genomic_DNA"/>
</dbReference>
<organism evidence="8 10">
    <name type="scientific">Pichia sorbitophila (strain ATCC MYA-4447 / BCRC 22081 / CBS 7064 / NBRC 10061 / NRRL Y-12695)</name>
    <name type="common">Hybrid yeast</name>
    <dbReference type="NCBI Taxonomy" id="559304"/>
    <lineage>
        <taxon>Eukaryota</taxon>
        <taxon>Fungi</taxon>
        <taxon>Dikarya</taxon>
        <taxon>Ascomycota</taxon>
        <taxon>Saccharomycotina</taxon>
        <taxon>Pichiomycetes</taxon>
        <taxon>Debaryomycetaceae</taxon>
        <taxon>Millerozyma</taxon>
    </lineage>
</organism>
<keyword evidence="5" id="KW-0560">Oxidoreductase</keyword>
<dbReference type="eggNOG" id="KOG3923">
    <property type="taxonomic scope" value="Eukaryota"/>
</dbReference>
<keyword evidence="6" id="KW-0472">Membrane</keyword>
<dbReference type="OrthoDB" id="409956at2759"/>
<protein>
    <submittedName>
        <fullName evidence="8">Piso0_004730 protein</fullName>
    </submittedName>
</protein>
<comment type="cofactor">
    <cofactor evidence="1">
        <name>FAD</name>
        <dbReference type="ChEBI" id="CHEBI:57692"/>
    </cofactor>
</comment>